<evidence type="ECO:0000256" key="1">
    <source>
        <dbReference type="SAM" id="MobiDB-lite"/>
    </source>
</evidence>
<gene>
    <name evidence="2" type="ORF">Dda_6580</name>
</gene>
<dbReference type="Proteomes" id="UP001221413">
    <property type="component" value="Unassembled WGS sequence"/>
</dbReference>
<dbReference type="AlphaFoldDB" id="A0AAD6NGB7"/>
<feature type="compositionally biased region" description="Basic and acidic residues" evidence="1">
    <location>
        <begin position="33"/>
        <end position="48"/>
    </location>
</feature>
<name>A0AAD6NGB7_DREDA</name>
<organism evidence="2 3">
    <name type="scientific">Drechslerella dactyloides</name>
    <name type="common">Nematode-trapping fungus</name>
    <name type="synonym">Arthrobotrys dactyloides</name>
    <dbReference type="NCBI Taxonomy" id="74499"/>
    <lineage>
        <taxon>Eukaryota</taxon>
        <taxon>Fungi</taxon>
        <taxon>Dikarya</taxon>
        <taxon>Ascomycota</taxon>
        <taxon>Pezizomycotina</taxon>
        <taxon>Orbiliomycetes</taxon>
        <taxon>Orbiliales</taxon>
        <taxon>Orbiliaceae</taxon>
        <taxon>Drechslerella</taxon>
    </lineage>
</organism>
<dbReference type="EMBL" id="JAQGDS010000008">
    <property type="protein sequence ID" value="KAJ6258536.1"/>
    <property type="molecule type" value="Genomic_DNA"/>
</dbReference>
<feature type="compositionally biased region" description="Basic and acidic residues" evidence="1">
    <location>
        <begin position="88"/>
        <end position="101"/>
    </location>
</feature>
<protein>
    <submittedName>
        <fullName evidence="2">Uncharacterized protein</fullName>
    </submittedName>
</protein>
<comment type="caution">
    <text evidence="2">The sequence shown here is derived from an EMBL/GenBank/DDBJ whole genome shotgun (WGS) entry which is preliminary data.</text>
</comment>
<sequence>MCVSFSTTRRQQDEAASRSFPGFETRKRRAAGRHTEAKWRRRPARDETGQVDEGGAKRKASARCGFGLPEPEQGSGRTSTRRQARTLSAEHRAIRRGEGREEGKKEWIGEFTYKEHQRASRMTSITTLTRLRLVMARSGKTMREAEDCQAGPRRFYRHVSEQAPSTGQEKAP</sequence>
<evidence type="ECO:0000313" key="3">
    <source>
        <dbReference type="Proteomes" id="UP001221413"/>
    </source>
</evidence>
<feature type="region of interest" description="Disordered" evidence="1">
    <location>
        <begin position="1"/>
        <end position="101"/>
    </location>
</feature>
<accession>A0AAD6NGB7</accession>
<reference evidence="2" key="1">
    <citation type="submission" date="2023-01" db="EMBL/GenBank/DDBJ databases">
        <title>The chitinases involved in constricting ring structure development in the nematode-trapping fungus Drechslerella dactyloides.</title>
        <authorList>
            <person name="Wang R."/>
            <person name="Zhang L."/>
            <person name="Tang P."/>
            <person name="Li S."/>
            <person name="Liang L."/>
        </authorList>
    </citation>
    <scope>NUCLEOTIDE SEQUENCE</scope>
    <source>
        <strain evidence="2">YMF1.00031</strain>
    </source>
</reference>
<feature type="region of interest" description="Disordered" evidence="1">
    <location>
        <begin position="139"/>
        <end position="172"/>
    </location>
</feature>
<proteinExistence type="predicted"/>
<evidence type="ECO:0000313" key="2">
    <source>
        <dbReference type="EMBL" id="KAJ6258536.1"/>
    </source>
</evidence>
<keyword evidence="3" id="KW-1185">Reference proteome</keyword>
<feature type="compositionally biased region" description="Polar residues" evidence="1">
    <location>
        <begin position="162"/>
        <end position="172"/>
    </location>
</feature>